<dbReference type="InterPro" id="IPR004868">
    <property type="entry name" value="DNA-dir_DNA_pol_B_mt/vir"/>
</dbReference>
<protein>
    <recommendedName>
        <fullName evidence="2">DNA-directed DNA polymerase</fullName>
        <ecNumber evidence="2">2.7.7.7</ecNumber>
    </recommendedName>
</protein>
<accession>A0AAE9ETQ8</accession>
<dbReference type="GO" id="GO:0000166">
    <property type="term" value="F:nucleotide binding"/>
    <property type="evidence" value="ECO:0007669"/>
    <property type="project" value="InterPro"/>
</dbReference>
<gene>
    <name evidence="10" type="ORF">L5515_010809</name>
</gene>
<dbReference type="EC" id="2.7.7.7" evidence="2"/>
<evidence type="ECO:0000256" key="8">
    <source>
        <dbReference type="ARBA" id="ARBA00049244"/>
    </source>
</evidence>
<evidence type="ECO:0000256" key="6">
    <source>
        <dbReference type="ARBA" id="ARBA00022932"/>
    </source>
</evidence>
<evidence type="ECO:0000259" key="9">
    <source>
        <dbReference type="Pfam" id="PF03175"/>
    </source>
</evidence>
<dbReference type="Proteomes" id="UP000829354">
    <property type="component" value="Chromosome IV"/>
</dbReference>
<comment type="catalytic activity">
    <reaction evidence="8">
        <text>DNA(n) + a 2'-deoxyribonucleoside 5'-triphosphate = DNA(n+1) + diphosphate</text>
        <dbReference type="Rhea" id="RHEA:22508"/>
        <dbReference type="Rhea" id="RHEA-COMP:17339"/>
        <dbReference type="Rhea" id="RHEA-COMP:17340"/>
        <dbReference type="ChEBI" id="CHEBI:33019"/>
        <dbReference type="ChEBI" id="CHEBI:61560"/>
        <dbReference type="ChEBI" id="CHEBI:173112"/>
        <dbReference type="EC" id="2.7.7.7"/>
    </reaction>
</comment>
<evidence type="ECO:0000256" key="5">
    <source>
        <dbReference type="ARBA" id="ARBA00022705"/>
    </source>
</evidence>
<evidence type="ECO:0000256" key="4">
    <source>
        <dbReference type="ARBA" id="ARBA00022695"/>
    </source>
</evidence>
<keyword evidence="5" id="KW-0235">DNA replication</keyword>
<sequence length="220" mass="25743">MNFRWLKNVCFDEEWKVFLEEYEEKEVITLDPDRFETNAIKKAVAKLMINSLWGKLSQRVDKQNTVIVLDPAKFWKVNHDTSLVIVDVRPVNDTLFVKYRQKEETLSSQKTSAVHLAAYTTAFARLSPSWRWSDLEIPVIQENEFFDVSFVFWYSDTFESVPDSMKNRKGIILREGIPNLDELRKYKKDPVLIVIDDLMTKIDQHCGMERLGTPIETAST</sequence>
<comment type="similarity">
    <text evidence="1">Belongs to the DNA polymerase type-B family.</text>
</comment>
<evidence type="ECO:0000313" key="11">
    <source>
        <dbReference type="Proteomes" id="UP000829354"/>
    </source>
</evidence>
<evidence type="ECO:0000256" key="2">
    <source>
        <dbReference type="ARBA" id="ARBA00012417"/>
    </source>
</evidence>
<keyword evidence="6" id="KW-0239">DNA-directed DNA polymerase</keyword>
<keyword evidence="4" id="KW-0548">Nucleotidyltransferase</keyword>
<dbReference type="Pfam" id="PF03175">
    <property type="entry name" value="DNA_pol_B_2"/>
    <property type="match status" value="1"/>
</dbReference>
<organism evidence="10 11">
    <name type="scientific">Caenorhabditis briggsae</name>
    <dbReference type="NCBI Taxonomy" id="6238"/>
    <lineage>
        <taxon>Eukaryota</taxon>
        <taxon>Metazoa</taxon>
        <taxon>Ecdysozoa</taxon>
        <taxon>Nematoda</taxon>
        <taxon>Chromadorea</taxon>
        <taxon>Rhabditida</taxon>
        <taxon>Rhabditina</taxon>
        <taxon>Rhabditomorpha</taxon>
        <taxon>Rhabditoidea</taxon>
        <taxon>Rhabditidae</taxon>
        <taxon>Peloderinae</taxon>
        <taxon>Caenorhabditis</taxon>
    </lineage>
</organism>
<reference evidence="10 11" key="1">
    <citation type="submission" date="2022-04" db="EMBL/GenBank/DDBJ databases">
        <title>Chromosome-level reference genomes for two strains of Caenorhabditis briggsae: an improved platform for comparative genomics.</title>
        <authorList>
            <person name="Stevens L."/>
            <person name="Andersen E."/>
        </authorList>
    </citation>
    <scope>NUCLEOTIDE SEQUENCE [LARGE SCALE GENOMIC DNA]</scope>
    <source>
        <strain evidence="10">VX34</strain>
        <tissue evidence="10">Whole-organism</tissue>
    </source>
</reference>
<evidence type="ECO:0000313" key="10">
    <source>
        <dbReference type="EMBL" id="UMM27563.1"/>
    </source>
</evidence>
<evidence type="ECO:0000256" key="1">
    <source>
        <dbReference type="ARBA" id="ARBA00005755"/>
    </source>
</evidence>
<evidence type="ECO:0000256" key="7">
    <source>
        <dbReference type="ARBA" id="ARBA00023125"/>
    </source>
</evidence>
<proteinExistence type="inferred from homology"/>
<keyword evidence="3" id="KW-0808">Transferase</keyword>
<dbReference type="SUPFAM" id="SSF56672">
    <property type="entry name" value="DNA/RNA polymerases"/>
    <property type="match status" value="1"/>
</dbReference>
<keyword evidence="7" id="KW-0238">DNA-binding</keyword>
<dbReference type="EMBL" id="CP092623">
    <property type="protein sequence ID" value="UMM27563.1"/>
    <property type="molecule type" value="Genomic_DNA"/>
</dbReference>
<name>A0AAE9ETQ8_CAEBR</name>
<dbReference type="InterPro" id="IPR043502">
    <property type="entry name" value="DNA/RNA_pol_sf"/>
</dbReference>
<evidence type="ECO:0000256" key="3">
    <source>
        <dbReference type="ARBA" id="ARBA00022679"/>
    </source>
</evidence>
<dbReference type="GO" id="GO:0003677">
    <property type="term" value="F:DNA binding"/>
    <property type="evidence" value="ECO:0007669"/>
    <property type="project" value="UniProtKB-KW"/>
</dbReference>
<dbReference type="PANTHER" id="PTHR33568">
    <property type="entry name" value="DNA POLYMERASE"/>
    <property type="match status" value="1"/>
</dbReference>
<keyword evidence="11" id="KW-1185">Reference proteome</keyword>
<feature type="domain" description="DNA-directed DNA polymerase family B mitochondria/virus" evidence="9">
    <location>
        <begin position="36"/>
        <end position="123"/>
    </location>
</feature>
<dbReference type="PANTHER" id="PTHR33568:SF3">
    <property type="entry name" value="DNA-DIRECTED DNA POLYMERASE"/>
    <property type="match status" value="1"/>
</dbReference>
<dbReference type="GO" id="GO:0006260">
    <property type="term" value="P:DNA replication"/>
    <property type="evidence" value="ECO:0007669"/>
    <property type="project" value="UniProtKB-KW"/>
</dbReference>
<dbReference type="AlphaFoldDB" id="A0AAE9ETQ8"/>
<dbReference type="GO" id="GO:0003887">
    <property type="term" value="F:DNA-directed DNA polymerase activity"/>
    <property type="evidence" value="ECO:0007669"/>
    <property type="project" value="UniProtKB-KW"/>
</dbReference>